<reference evidence="1 2" key="1">
    <citation type="submission" date="2018-01" db="EMBL/GenBank/DDBJ databases">
        <title>Bacillus asahii Genome sequencing and assembly.</title>
        <authorList>
            <person name="Jiang H."/>
            <person name="Feng Y."/>
            <person name="Zhao F."/>
            <person name="Lin X."/>
        </authorList>
    </citation>
    <scope>NUCLEOTIDE SEQUENCE [LARGE SCALE GENOMIC DNA]</scope>
    <source>
        <strain evidence="1 2">OM18</strain>
    </source>
</reference>
<gene>
    <name evidence="1" type="ORF">BAOM_2249</name>
</gene>
<dbReference type="AlphaFoldDB" id="A0A3T0KRH4"/>
<evidence type="ECO:0000313" key="1">
    <source>
        <dbReference type="EMBL" id="AZV42858.1"/>
    </source>
</evidence>
<proteinExistence type="predicted"/>
<dbReference type="OrthoDB" id="2864568at2"/>
<protein>
    <submittedName>
        <fullName evidence="1">Uncharacterized protein</fullName>
    </submittedName>
</protein>
<dbReference type="KEGG" id="pasa:BAOM_2249"/>
<name>A0A3T0KRH4_9BACI</name>
<accession>A0A3T0KRH4</accession>
<dbReference type="RefSeq" id="WP_127760253.1">
    <property type="nucleotide sequence ID" value="NZ_CP026095.1"/>
</dbReference>
<sequence length="136" mass="14590">MAFFQSAIASINSAGDLCVAFDERGLGNEDIDYVLTADGVAFFECRNRGGHNPAASNKESVSGFVSGGGTFSSRNGRVRETICTDGEFPAPSDDINCGQGQRLVLVRVEYSDILLEDTTNNISIRLPNVSRDFVTS</sequence>
<dbReference type="Proteomes" id="UP000283095">
    <property type="component" value="Chromosome"/>
</dbReference>
<organism evidence="1 2">
    <name type="scientific">Peribacillus asahii</name>
    <dbReference type="NCBI Taxonomy" id="228899"/>
    <lineage>
        <taxon>Bacteria</taxon>
        <taxon>Bacillati</taxon>
        <taxon>Bacillota</taxon>
        <taxon>Bacilli</taxon>
        <taxon>Bacillales</taxon>
        <taxon>Bacillaceae</taxon>
        <taxon>Peribacillus</taxon>
    </lineage>
</organism>
<evidence type="ECO:0000313" key="2">
    <source>
        <dbReference type="Proteomes" id="UP000283095"/>
    </source>
</evidence>
<dbReference type="EMBL" id="CP026095">
    <property type="protein sequence ID" value="AZV42858.1"/>
    <property type="molecule type" value="Genomic_DNA"/>
</dbReference>